<evidence type="ECO:0000313" key="4">
    <source>
        <dbReference type="Proteomes" id="UP000247755"/>
    </source>
</evidence>
<evidence type="ECO:0000256" key="1">
    <source>
        <dbReference type="SAM" id="Phobius"/>
    </source>
</evidence>
<feature type="transmembrane region" description="Helical" evidence="1">
    <location>
        <begin position="54"/>
        <end position="71"/>
    </location>
</feature>
<feature type="transmembrane region" description="Helical" evidence="1">
    <location>
        <begin position="25"/>
        <end position="42"/>
    </location>
</feature>
<accession>A0A318IU55</accession>
<evidence type="ECO:0000259" key="2">
    <source>
        <dbReference type="Pfam" id="PF13737"/>
    </source>
</evidence>
<dbReference type="InterPro" id="IPR025668">
    <property type="entry name" value="Tnp_DDE_dom"/>
</dbReference>
<sequence length="170" mass="18885">MRVKTIAKPTEQGCFFGLLDGDHGLVEALLATASLVLFAWIVDGRGVLYGDAFMHVLYMFSAVCVVLGFRLCSACRCVPPQGFTQSQRDLVFAASPVPNYTTLCRRAQALGVQLPITRYGDPIYLVVDSTGAKVCGEGEWKVRQNGYSKRRTWHKVHLGSTRAPVRYLRR</sequence>
<dbReference type="Proteomes" id="UP000247755">
    <property type="component" value="Unassembled WGS sequence"/>
</dbReference>
<protein>
    <submittedName>
        <fullName evidence="3">DDE family transposase</fullName>
    </submittedName>
</protein>
<keyword evidence="1" id="KW-0812">Transmembrane</keyword>
<evidence type="ECO:0000313" key="3">
    <source>
        <dbReference type="EMBL" id="PXX38895.1"/>
    </source>
</evidence>
<gene>
    <name evidence="3" type="ORF">NA66_10025</name>
</gene>
<reference evidence="3 4" key="1">
    <citation type="submission" date="2018-05" db="EMBL/GenBank/DDBJ databases">
        <title>Comparative genomics of bacterial root endophytes of switchgrass collected from native prairies over two seasons.</title>
        <authorList>
            <person name="Tang Y."/>
        </authorList>
    </citation>
    <scope>NUCLEOTIDE SEQUENCE [LARGE SCALE GENOMIC DNA]</scope>
    <source>
        <strain evidence="3 4">NFIX32</strain>
    </source>
</reference>
<dbReference type="AlphaFoldDB" id="A0A318IU55"/>
<comment type="caution">
    <text evidence="3">The sequence shown here is derived from an EMBL/GenBank/DDBJ whole genome shotgun (WGS) entry which is preliminary data.</text>
</comment>
<name>A0A318IU55_BURPY</name>
<keyword evidence="1" id="KW-0472">Membrane</keyword>
<dbReference type="RefSeq" id="WP_371287148.1">
    <property type="nucleotide sequence ID" value="NZ_QJJY01000002.1"/>
</dbReference>
<dbReference type="EMBL" id="QJJY01000002">
    <property type="protein sequence ID" value="PXX38895.1"/>
    <property type="molecule type" value="Genomic_DNA"/>
</dbReference>
<proteinExistence type="predicted"/>
<dbReference type="Pfam" id="PF13737">
    <property type="entry name" value="DDE_Tnp_1_5"/>
    <property type="match status" value="1"/>
</dbReference>
<organism evidence="3 4">
    <name type="scientific">Burkholderia pyrrocinia</name>
    <name type="common">Pseudomonas pyrrocinia</name>
    <dbReference type="NCBI Taxonomy" id="60550"/>
    <lineage>
        <taxon>Bacteria</taxon>
        <taxon>Pseudomonadati</taxon>
        <taxon>Pseudomonadota</taxon>
        <taxon>Betaproteobacteria</taxon>
        <taxon>Burkholderiales</taxon>
        <taxon>Burkholderiaceae</taxon>
        <taxon>Burkholderia</taxon>
        <taxon>Burkholderia cepacia complex</taxon>
    </lineage>
</organism>
<keyword evidence="1" id="KW-1133">Transmembrane helix</keyword>
<feature type="domain" description="Transposase DDE" evidence="2">
    <location>
        <begin position="44"/>
        <end position="137"/>
    </location>
</feature>